<organism evidence="3 4">
    <name type="scientific">Prescottella agglutinans</name>
    <dbReference type="NCBI Taxonomy" id="1644129"/>
    <lineage>
        <taxon>Bacteria</taxon>
        <taxon>Bacillati</taxon>
        <taxon>Actinomycetota</taxon>
        <taxon>Actinomycetes</taxon>
        <taxon>Mycobacteriales</taxon>
        <taxon>Nocardiaceae</taxon>
        <taxon>Prescottella</taxon>
    </lineage>
</organism>
<evidence type="ECO:0000256" key="1">
    <source>
        <dbReference type="SAM" id="MobiDB-lite"/>
    </source>
</evidence>
<feature type="region of interest" description="Disordered" evidence="1">
    <location>
        <begin position="25"/>
        <end position="53"/>
    </location>
</feature>
<gene>
    <name evidence="3" type="ORF">M2280_004339</name>
</gene>
<sequence length="151" mass="15552">MRSYRTAGVLLLGCSFAITACQSQPAPTEPAPAAAGPSVSAEPVAQDLPSAPRAGDFCTRLREMGEKAETIPDDDGLVTVATYQADTLTEIRPLAPAALQSDVDTLIESYRSFSGQMDGTTVGTGMAGLSIVSPDAIAARGRIATHCGLPQ</sequence>
<evidence type="ECO:0000313" key="3">
    <source>
        <dbReference type="EMBL" id="MDH6283096.1"/>
    </source>
</evidence>
<feature type="signal peptide" evidence="2">
    <location>
        <begin position="1"/>
        <end position="20"/>
    </location>
</feature>
<evidence type="ECO:0000256" key="2">
    <source>
        <dbReference type="SAM" id="SignalP"/>
    </source>
</evidence>
<dbReference type="EMBL" id="JARXVC010000012">
    <property type="protein sequence ID" value="MDH6283096.1"/>
    <property type="molecule type" value="Genomic_DNA"/>
</dbReference>
<name>A0ABT6MFK4_9NOCA</name>
<feature type="compositionally biased region" description="Low complexity" evidence="1">
    <location>
        <begin position="31"/>
        <end position="45"/>
    </location>
</feature>
<reference evidence="3 4" key="1">
    <citation type="submission" date="2023-04" db="EMBL/GenBank/DDBJ databases">
        <title>Forest soil microbial communities from Buena Vista Peninsula, Colon Province, Panama.</title>
        <authorList>
            <person name="Bouskill N."/>
        </authorList>
    </citation>
    <scope>NUCLEOTIDE SEQUENCE [LARGE SCALE GENOMIC DNA]</scope>
    <source>
        <strain evidence="3 4">CFH S0262</strain>
    </source>
</reference>
<evidence type="ECO:0000313" key="4">
    <source>
        <dbReference type="Proteomes" id="UP001160334"/>
    </source>
</evidence>
<dbReference type="Proteomes" id="UP001160334">
    <property type="component" value="Unassembled WGS sequence"/>
</dbReference>
<accession>A0ABT6MFK4</accession>
<comment type="caution">
    <text evidence="3">The sequence shown here is derived from an EMBL/GenBank/DDBJ whole genome shotgun (WGS) entry which is preliminary data.</text>
</comment>
<keyword evidence="4" id="KW-1185">Reference proteome</keyword>
<dbReference type="PROSITE" id="PS51257">
    <property type="entry name" value="PROKAR_LIPOPROTEIN"/>
    <property type="match status" value="1"/>
</dbReference>
<keyword evidence="2" id="KW-0732">Signal</keyword>
<proteinExistence type="predicted"/>
<feature type="chain" id="PRO_5045093697" evidence="2">
    <location>
        <begin position="21"/>
        <end position="151"/>
    </location>
</feature>
<protein>
    <submittedName>
        <fullName evidence="3">Uncharacterized protein</fullName>
    </submittedName>
</protein>